<comment type="caution">
    <text evidence="1">The sequence shown here is derived from an EMBL/GenBank/DDBJ whole genome shotgun (WGS) entry which is preliminary data.</text>
</comment>
<dbReference type="AlphaFoldDB" id="A0A2T3Y1V2"/>
<gene>
    <name evidence="1" type="ORF">C9I57_02975</name>
</gene>
<dbReference type="EMBL" id="PYUC01000001">
    <property type="protein sequence ID" value="PTB22732.1"/>
    <property type="molecule type" value="Genomic_DNA"/>
</dbReference>
<protein>
    <submittedName>
        <fullName evidence="1">Uncharacterized protein</fullName>
    </submittedName>
</protein>
<accession>A0A2T3Y1V2</accession>
<evidence type="ECO:0000313" key="1">
    <source>
        <dbReference type="EMBL" id="PTB22732.1"/>
    </source>
</evidence>
<name>A0A2T3Y1V2_9BURK</name>
<proteinExistence type="predicted"/>
<evidence type="ECO:0000313" key="2">
    <source>
        <dbReference type="Proteomes" id="UP000240638"/>
    </source>
</evidence>
<dbReference type="Proteomes" id="UP000240638">
    <property type="component" value="Unassembled WGS sequence"/>
</dbReference>
<organism evidence="1 2">
    <name type="scientific">Trinickia symbiotica</name>
    <dbReference type="NCBI Taxonomy" id="863227"/>
    <lineage>
        <taxon>Bacteria</taxon>
        <taxon>Pseudomonadati</taxon>
        <taxon>Pseudomonadota</taxon>
        <taxon>Betaproteobacteria</taxon>
        <taxon>Burkholderiales</taxon>
        <taxon>Burkholderiaceae</taxon>
        <taxon>Trinickia</taxon>
    </lineage>
</organism>
<sequence>MTTSFQKAIDDISKAARRCSTKAMIDLLYASPAATTSHGQSALVIRASACYNRLANRSPTLEP</sequence>
<reference evidence="1 2" key="1">
    <citation type="submission" date="2018-03" db="EMBL/GenBank/DDBJ databases">
        <title>Whole genome analyses suggest that Burkholderia sensu lato contains two further novel genera in the rhizoxinica-symbiotica group Mycetohabitans gen. nov., and Trinickia gen. nov.: implications for the evolution of diazotrophy and nodulation in the Burkholderiaceae.</title>
        <authorList>
            <person name="Estrada De Los Santos P."/>
            <person name="Palmer M."/>
            <person name="Chavez-Ramirez B."/>
            <person name="Steenkamp E.T."/>
            <person name="Hirsch A.M."/>
            <person name="Manyaka P."/>
            <person name="Maluk M."/>
            <person name="Lafos M."/>
            <person name="Crook M."/>
            <person name="Gross E."/>
            <person name="Simon M.F."/>
            <person name="Bueno Dos Reis Junior F."/>
            <person name="Poole P.S."/>
            <person name="Venter S.N."/>
            <person name="James E.K."/>
        </authorList>
    </citation>
    <scope>NUCLEOTIDE SEQUENCE [LARGE SCALE GENOMIC DNA]</scope>
    <source>
        <strain evidence="1 2">JPY-366</strain>
    </source>
</reference>